<dbReference type="RefSeq" id="WP_147302873.1">
    <property type="nucleotide sequence ID" value="NZ_QREG01000004.1"/>
</dbReference>
<accession>A0A3D9L5F6</accession>
<keyword evidence="4" id="KW-1185">Reference proteome</keyword>
<comment type="caution">
    <text evidence="3">The sequence shown here is derived from an EMBL/GenBank/DDBJ whole genome shotgun (WGS) entry which is preliminary data.</text>
</comment>
<dbReference type="EMBL" id="QREG01000004">
    <property type="protein sequence ID" value="REE01232.1"/>
    <property type="molecule type" value="Genomic_DNA"/>
</dbReference>
<gene>
    <name evidence="3" type="ORF">C7460_104252</name>
</gene>
<feature type="chain" id="PRO_5017753073" evidence="2">
    <location>
        <begin position="23"/>
        <end position="123"/>
    </location>
</feature>
<evidence type="ECO:0000313" key="3">
    <source>
        <dbReference type="EMBL" id="REE01232.1"/>
    </source>
</evidence>
<feature type="compositionally biased region" description="Basic residues" evidence="1">
    <location>
        <begin position="100"/>
        <end position="115"/>
    </location>
</feature>
<organism evidence="3 4">
    <name type="scientific">Marinoscillum furvescens DSM 4134</name>
    <dbReference type="NCBI Taxonomy" id="1122208"/>
    <lineage>
        <taxon>Bacteria</taxon>
        <taxon>Pseudomonadati</taxon>
        <taxon>Bacteroidota</taxon>
        <taxon>Cytophagia</taxon>
        <taxon>Cytophagales</taxon>
        <taxon>Reichenbachiellaceae</taxon>
        <taxon>Marinoscillum</taxon>
    </lineage>
</organism>
<keyword evidence="2" id="KW-0732">Signal</keyword>
<evidence type="ECO:0000256" key="2">
    <source>
        <dbReference type="SAM" id="SignalP"/>
    </source>
</evidence>
<feature type="signal peptide" evidence="2">
    <location>
        <begin position="1"/>
        <end position="22"/>
    </location>
</feature>
<dbReference type="OrthoDB" id="966201at2"/>
<reference evidence="3 4" key="1">
    <citation type="submission" date="2018-07" db="EMBL/GenBank/DDBJ databases">
        <title>Genomic Encyclopedia of Type Strains, Phase IV (KMG-IV): sequencing the most valuable type-strain genomes for metagenomic binning, comparative biology and taxonomic classification.</title>
        <authorList>
            <person name="Goeker M."/>
        </authorList>
    </citation>
    <scope>NUCLEOTIDE SEQUENCE [LARGE SCALE GENOMIC DNA]</scope>
    <source>
        <strain evidence="3 4">DSM 4134</strain>
    </source>
</reference>
<evidence type="ECO:0000313" key="4">
    <source>
        <dbReference type="Proteomes" id="UP000256779"/>
    </source>
</evidence>
<name>A0A3D9L5F6_MARFU</name>
<feature type="region of interest" description="Disordered" evidence="1">
    <location>
        <begin position="77"/>
        <end position="123"/>
    </location>
</feature>
<proteinExistence type="predicted"/>
<dbReference type="AlphaFoldDB" id="A0A3D9L5F6"/>
<protein>
    <submittedName>
        <fullName evidence="3">Uncharacterized protein</fullName>
    </submittedName>
</protein>
<sequence length="123" mass="13981">MRIVGVLIAGVLIMVLSGTAFGQSTREVTTPKPPAPQYQASKKSSKGFFLFNLFKKKNKPVTTQEEVADFRKRMKKTARKNAKVEKKMQDPQYSNPLYFGHKKPPKRRPPGKKKFCKECGLVH</sequence>
<evidence type="ECO:0000256" key="1">
    <source>
        <dbReference type="SAM" id="MobiDB-lite"/>
    </source>
</evidence>
<dbReference type="Proteomes" id="UP000256779">
    <property type="component" value="Unassembled WGS sequence"/>
</dbReference>